<dbReference type="InterPro" id="IPR008894">
    <property type="entry name" value="QdtA_cupin_dom"/>
</dbReference>
<dbReference type="Pfam" id="PF05523">
    <property type="entry name" value="FdtA"/>
    <property type="match status" value="1"/>
</dbReference>
<feature type="domain" description="Sugar 3,4-ketoisomerase QdtA cupin" evidence="1">
    <location>
        <begin position="17"/>
        <end position="144"/>
    </location>
</feature>
<sequence>MKQGCDIDAHATSRVSDCRMVVLPVHAHENGNLSVVENSGTFPFAVQRVYYMYDIPGGADRGGHSHYHCWRYLLAVSGSFDVTLDDGAEKKTFTLNRSNAGLLITPGIWLTMDNFSSGSVCLALASDLYDPDDYVRDYGKFLDLTASKRR</sequence>
<evidence type="ECO:0000313" key="2">
    <source>
        <dbReference type="EMBL" id="HIU39398.1"/>
    </source>
</evidence>
<dbReference type="SUPFAM" id="SSF51182">
    <property type="entry name" value="RmlC-like cupins"/>
    <property type="match status" value="1"/>
</dbReference>
<dbReference type="Gene3D" id="2.60.120.10">
    <property type="entry name" value="Jelly Rolls"/>
    <property type="match status" value="1"/>
</dbReference>
<accession>A0A9D1IL82</accession>
<reference evidence="2" key="2">
    <citation type="journal article" date="2021" name="PeerJ">
        <title>Extensive microbial diversity within the chicken gut microbiome revealed by metagenomics and culture.</title>
        <authorList>
            <person name="Gilroy R."/>
            <person name="Ravi A."/>
            <person name="Getino M."/>
            <person name="Pursley I."/>
            <person name="Horton D.L."/>
            <person name="Alikhan N.F."/>
            <person name="Baker D."/>
            <person name="Gharbi K."/>
            <person name="Hall N."/>
            <person name="Watson M."/>
            <person name="Adriaenssens E.M."/>
            <person name="Foster-Nyarko E."/>
            <person name="Jarju S."/>
            <person name="Secka A."/>
            <person name="Antonio M."/>
            <person name="Oren A."/>
            <person name="Chaudhuri R.R."/>
            <person name="La Ragione R."/>
            <person name="Hildebrand F."/>
            <person name="Pallen M.J."/>
        </authorList>
    </citation>
    <scope>NUCLEOTIDE SEQUENCE</scope>
    <source>
        <strain evidence="2">17073</strain>
    </source>
</reference>
<dbReference type="AlphaFoldDB" id="A0A9D1IL82"/>
<dbReference type="CDD" id="cd20292">
    <property type="entry name" value="cupin_QdtA-like"/>
    <property type="match status" value="1"/>
</dbReference>
<evidence type="ECO:0000313" key="3">
    <source>
        <dbReference type="Proteomes" id="UP000824076"/>
    </source>
</evidence>
<dbReference type="EMBL" id="DVMS01000196">
    <property type="protein sequence ID" value="HIU39398.1"/>
    <property type="molecule type" value="Genomic_DNA"/>
</dbReference>
<protein>
    <submittedName>
        <fullName evidence="2">WxcM-like domain-containing protein</fullName>
    </submittedName>
</protein>
<name>A0A9D1IL82_9BACT</name>
<dbReference type="Proteomes" id="UP000824076">
    <property type="component" value="Unassembled WGS sequence"/>
</dbReference>
<comment type="caution">
    <text evidence="2">The sequence shown here is derived from an EMBL/GenBank/DDBJ whole genome shotgun (WGS) entry which is preliminary data.</text>
</comment>
<dbReference type="InterPro" id="IPR014710">
    <property type="entry name" value="RmlC-like_jellyroll"/>
</dbReference>
<reference evidence="2" key="1">
    <citation type="submission" date="2020-10" db="EMBL/GenBank/DDBJ databases">
        <authorList>
            <person name="Gilroy R."/>
        </authorList>
    </citation>
    <scope>NUCLEOTIDE SEQUENCE</scope>
    <source>
        <strain evidence="2">17073</strain>
    </source>
</reference>
<proteinExistence type="predicted"/>
<gene>
    <name evidence="2" type="ORF">IAD18_07020</name>
</gene>
<organism evidence="2 3">
    <name type="scientific">Candidatus Limisoma intestinavium</name>
    <dbReference type="NCBI Taxonomy" id="2840856"/>
    <lineage>
        <taxon>Bacteria</taxon>
        <taxon>Pseudomonadati</taxon>
        <taxon>Bacteroidota</taxon>
        <taxon>Bacteroidia</taxon>
        <taxon>Bacteroidales</taxon>
        <taxon>Candidatus Limisoma</taxon>
    </lineage>
</organism>
<dbReference type="InterPro" id="IPR011051">
    <property type="entry name" value="RmlC_Cupin_sf"/>
</dbReference>
<evidence type="ECO:0000259" key="1">
    <source>
        <dbReference type="Pfam" id="PF05523"/>
    </source>
</evidence>